<dbReference type="RefSeq" id="XP_044563743.1">
    <property type="nucleotide sequence ID" value="XM_044705259.1"/>
</dbReference>
<dbReference type="GeneID" id="68109318"/>
<evidence type="ECO:0000256" key="4">
    <source>
        <dbReference type="ARBA" id="ARBA00022692"/>
    </source>
</evidence>
<dbReference type="Proteomes" id="UP000444721">
    <property type="component" value="Unassembled WGS sequence"/>
</dbReference>
<dbReference type="InterPro" id="IPR018108">
    <property type="entry name" value="MCP_transmembrane"/>
</dbReference>
<evidence type="ECO:0000256" key="1">
    <source>
        <dbReference type="ARBA" id="ARBA00004225"/>
    </source>
</evidence>
<evidence type="ECO:0000256" key="2">
    <source>
        <dbReference type="ARBA" id="ARBA00006375"/>
    </source>
</evidence>
<evidence type="ECO:0000256" key="8">
    <source>
        <dbReference type="PROSITE-ProRule" id="PRU00282"/>
    </source>
</evidence>
<keyword evidence="11" id="KW-1185">Reference proteome</keyword>
<dbReference type="OMA" id="WRPMRGM"/>
<dbReference type="SUPFAM" id="SSF103506">
    <property type="entry name" value="Mitochondrial carrier"/>
    <property type="match status" value="1"/>
</dbReference>
<feature type="repeat" description="Solcar" evidence="8">
    <location>
        <begin position="39"/>
        <end position="117"/>
    </location>
</feature>
<keyword evidence="5" id="KW-1133">Transmembrane helix</keyword>
<proteinExistence type="inferred from homology"/>
<evidence type="ECO:0000256" key="7">
    <source>
        <dbReference type="ARBA" id="ARBA00023136"/>
    </source>
</evidence>
<keyword evidence="4 8" id="KW-0812">Transmembrane</keyword>
<dbReference type="PANTHER" id="PTHR45758">
    <property type="entry name" value="MITOFERRIN-1-RELATED"/>
    <property type="match status" value="1"/>
</dbReference>
<accession>A0A6A5BZN5</accession>
<feature type="repeat" description="Solcar" evidence="8">
    <location>
        <begin position="128"/>
        <end position="213"/>
    </location>
</feature>
<evidence type="ECO:0000256" key="9">
    <source>
        <dbReference type="RuleBase" id="RU000488"/>
    </source>
</evidence>
<evidence type="ECO:0000256" key="5">
    <source>
        <dbReference type="ARBA" id="ARBA00022989"/>
    </source>
</evidence>
<reference evidence="10 11" key="1">
    <citation type="journal article" date="2019" name="Sci. Rep.">
        <title>Nanopore sequencing improves the draft genome of the human pathogenic amoeba Naegleria fowleri.</title>
        <authorList>
            <person name="Liechti N."/>
            <person name="Schurch N."/>
            <person name="Bruggmann R."/>
            <person name="Wittwer M."/>
        </authorList>
    </citation>
    <scope>NUCLEOTIDE SEQUENCE [LARGE SCALE GENOMIC DNA]</scope>
    <source>
        <strain evidence="10 11">ATCC 30894</strain>
    </source>
</reference>
<keyword evidence="3 9" id="KW-0813">Transport</keyword>
<dbReference type="GO" id="GO:0015093">
    <property type="term" value="F:ferrous iron transmembrane transporter activity"/>
    <property type="evidence" value="ECO:0007669"/>
    <property type="project" value="TreeGrafter"/>
</dbReference>
<evidence type="ECO:0000256" key="6">
    <source>
        <dbReference type="ARBA" id="ARBA00023128"/>
    </source>
</evidence>
<evidence type="ECO:0000256" key="3">
    <source>
        <dbReference type="ARBA" id="ARBA00022448"/>
    </source>
</evidence>
<dbReference type="Pfam" id="PF00153">
    <property type="entry name" value="Mito_carr"/>
    <property type="match status" value="3"/>
</dbReference>
<dbReference type="AlphaFoldDB" id="A0A6A5BZN5"/>
<protein>
    <recommendedName>
        <fullName evidence="12">Mitochondrial carrier protein</fullName>
    </recommendedName>
</protein>
<sequence length="336" mass="37682">MNRNYDKEELNPTIRLNRSSSPTYYTHVEELEDDEELKGNPIQYMTAGAMAGLMEHAVMYPVDTIKTYVQSTNKGIWQSIRAIGSLKNYYSGLTVVLYGALPSHAFYFATYEAVKRLFQGGREQHFTSNASVSAIAGVAATIGHDGIATPIDVIKQHMQLKGHIQNYNFMDASREIYALRGLRGFFVSLPTTVLMNIPYTSVHFVTYEFVKKKLFEHDDHDDHDHHHHDHDEDKWKHVKHFAAGGLAGAAGGLVSNPFDVVKTLLQVGQASNVKEALALLGSESGGLVRNLFRGSIPRVVFFTPSAAVTWTTYEYVKYVFRLFNNSNNSNGNQEKK</sequence>
<dbReference type="PROSITE" id="PS50920">
    <property type="entry name" value="SOLCAR"/>
    <property type="match status" value="3"/>
</dbReference>
<comment type="caution">
    <text evidence="10">The sequence shown here is derived from an EMBL/GenBank/DDBJ whole genome shotgun (WGS) entry which is preliminary data.</text>
</comment>
<organism evidence="10 11">
    <name type="scientific">Naegleria fowleri</name>
    <name type="common">Brain eating amoeba</name>
    <dbReference type="NCBI Taxonomy" id="5763"/>
    <lineage>
        <taxon>Eukaryota</taxon>
        <taxon>Discoba</taxon>
        <taxon>Heterolobosea</taxon>
        <taxon>Tetramitia</taxon>
        <taxon>Eutetramitia</taxon>
        <taxon>Vahlkampfiidae</taxon>
        <taxon>Naegleria</taxon>
    </lineage>
</organism>
<dbReference type="GO" id="GO:0048250">
    <property type="term" value="P:iron import into the mitochondrion"/>
    <property type="evidence" value="ECO:0007669"/>
    <property type="project" value="TreeGrafter"/>
</dbReference>
<dbReference type="VEuPathDB" id="AmoebaDB:FDP41_002100"/>
<dbReference type="GO" id="GO:0031966">
    <property type="term" value="C:mitochondrial membrane"/>
    <property type="evidence" value="ECO:0007669"/>
    <property type="project" value="UniProtKB-SubCell"/>
</dbReference>
<keyword evidence="7 8" id="KW-0472">Membrane</keyword>
<dbReference type="EMBL" id="VFQX01000028">
    <property type="protein sequence ID" value="KAF0979030.1"/>
    <property type="molecule type" value="Genomic_DNA"/>
</dbReference>
<evidence type="ECO:0000313" key="10">
    <source>
        <dbReference type="EMBL" id="KAF0979030.1"/>
    </source>
</evidence>
<dbReference type="InterPro" id="IPR023395">
    <property type="entry name" value="MCP_dom_sf"/>
</dbReference>
<dbReference type="OrthoDB" id="276989at2759"/>
<dbReference type="Gene3D" id="1.50.40.10">
    <property type="entry name" value="Mitochondrial carrier domain"/>
    <property type="match status" value="2"/>
</dbReference>
<keyword evidence="6" id="KW-0496">Mitochondrion</keyword>
<gene>
    <name evidence="10" type="ORF">FDP41_002100</name>
</gene>
<dbReference type="PANTHER" id="PTHR45758:SF4">
    <property type="entry name" value="MITOFERRIN-1"/>
    <property type="match status" value="1"/>
</dbReference>
<dbReference type="VEuPathDB" id="AmoebaDB:NfTy_034360"/>
<evidence type="ECO:0000313" key="11">
    <source>
        <dbReference type="Proteomes" id="UP000444721"/>
    </source>
</evidence>
<comment type="subcellular location">
    <subcellularLocation>
        <location evidence="1">Mitochondrion membrane</location>
        <topology evidence="1">Multi-pass membrane protein</topology>
    </subcellularLocation>
</comment>
<feature type="repeat" description="Solcar" evidence="8">
    <location>
        <begin position="235"/>
        <end position="319"/>
    </location>
</feature>
<evidence type="ECO:0008006" key="12">
    <source>
        <dbReference type="Google" id="ProtNLM"/>
    </source>
</evidence>
<dbReference type="VEuPathDB" id="AmoebaDB:NF0079420"/>
<comment type="similarity">
    <text evidence="2 9">Belongs to the mitochondrial carrier (TC 2.A.29) family.</text>
</comment>
<name>A0A6A5BZN5_NAEFO</name>